<keyword evidence="1" id="KW-0732">Signal</keyword>
<accession>A0A2T0MQI0</accession>
<dbReference type="CDD" id="cd00257">
    <property type="entry name" value="beta-trefoil_FSCN-like"/>
    <property type="match status" value="1"/>
</dbReference>
<reference evidence="2 3" key="1">
    <citation type="submission" date="2018-03" db="EMBL/GenBank/DDBJ databases">
        <title>Genomic Encyclopedia of Type Strains, Phase III (KMG-III): the genomes of soil and plant-associated and newly described type strains.</title>
        <authorList>
            <person name="Whitman W."/>
        </authorList>
    </citation>
    <scope>NUCLEOTIDE SEQUENCE [LARGE SCALE GENOMIC DNA]</scope>
    <source>
        <strain evidence="2 3">CGMCC 4.7104</strain>
    </source>
</reference>
<dbReference type="AlphaFoldDB" id="A0A2T0MQI0"/>
<comment type="caution">
    <text evidence="2">The sequence shown here is derived from an EMBL/GenBank/DDBJ whole genome shotgun (WGS) entry which is preliminary data.</text>
</comment>
<feature type="signal peptide" evidence="1">
    <location>
        <begin position="1"/>
        <end position="29"/>
    </location>
</feature>
<evidence type="ECO:0000313" key="3">
    <source>
        <dbReference type="Proteomes" id="UP000238312"/>
    </source>
</evidence>
<dbReference type="RefSeq" id="WP_106247127.1">
    <property type="nucleotide sequence ID" value="NZ_JBFAIB010000005.1"/>
</dbReference>
<dbReference type="InterPro" id="IPR008999">
    <property type="entry name" value="Actin-crosslinking"/>
</dbReference>
<feature type="chain" id="PRO_5015393223" evidence="1">
    <location>
        <begin position="30"/>
        <end position="179"/>
    </location>
</feature>
<dbReference type="EMBL" id="PVNG01000017">
    <property type="protein sequence ID" value="PRX60388.1"/>
    <property type="molecule type" value="Genomic_DNA"/>
</dbReference>
<name>A0A2T0MQI0_9ACTN</name>
<dbReference type="Gene3D" id="2.80.10.50">
    <property type="match status" value="1"/>
</dbReference>
<protein>
    <submittedName>
        <fullName evidence="2">Uncharacterized protein</fullName>
    </submittedName>
</protein>
<proteinExistence type="predicted"/>
<dbReference type="Proteomes" id="UP000238312">
    <property type="component" value="Unassembled WGS sequence"/>
</dbReference>
<keyword evidence="3" id="KW-1185">Reference proteome</keyword>
<organism evidence="2 3">
    <name type="scientific">Nonomuraea fuscirosea</name>
    <dbReference type="NCBI Taxonomy" id="1291556"/>
    <lineage>
        <taxon>Bacteria</taxon>
        <taxon>Bacillati</taxon>
        <taxon>Actinomycetota</taxon>
        <taxon>Actinomycetes</taxon>
        <taxon>Streptosporangiales</taxon>
        <taxon>Streptosporangiaceae</taxon>
        <taxon>Nonomuraea</taxon>
    </lineage>
</organism>
<dbReference type="OrthoDB" id="3541469at2"/>
<gene>
    <name evidence="2" type="ORF">B0I32_117155</name>
</gene>
<evidence type="ECO:0000256" key="1">
    <source>
        <dbReference type="SAM" id="SignalP"/>
    </source>
</evidence>
<sequence>MNLARISRTIGMTVAAGAIALTAVPAASADTAAAPIGCFNGWIGAWANNRLVSAELDWEGAGYGALLARTATAKEGDWEQFEICLGSKYDTIRSLASSRYVSVEVDYTGSQKSMLRARATAVGPWEKFDVVCRTNSYCTIKSLENDKYVSVADSTVLRATSTSIVFDAKFGIEHQDQMD</sequence>
<evidence type="ECO:0000313" key="2">
    <source>
        <dbReference type="EMBL" id="PRX60388.1"/>
    </source>
</evidence>
<dbReference type="SUPFAM" id="SSF50405">
    <property type="entry name" value="Actin-crosslinking proteins"/>
    <property type="match status" value="1"/>
</dbReference>